<evidence type="ECO:0000313" key="2">
    <source>
        <dbReference type="EMBL" id="MCF3946336.1"/>
    </source>
</evidence>
<sequence length="405" mass="43227">MAGLCVLLTNSLLSERTGSEVTTEQLADGLRRAGHLPIVYVSRIGPQGEAMRARGHAVVDRLSALPDRPEVIHGTHNMMTMMALAALQGVPALFVCHDATAMHDAAPLHPRIRRYYGVSEVARRRLVIDGASPELCGVLPNPVDPLLFRPRPPLPPRPGRALAICKPAPPRAAIRAACAAAGLALDEVGTGAGRVSERIHEELTRYDLVFASGRGALEAGFTGCAVVICESRGFGGLLTSAAPELWRRGNCGAGTLTRPVDAAAIAEAIAAYDADDALAVSLAMREALSLDAHVERLVPVYHDMIRETGDVSAEAEASAMARFLEDFLPSHAPARPWRALVRDITGIAPDDLPPPVAGTIPSVEHRDGAATETVVPEPRPESAFRRLWRNLPVLRPRRTGIGDLQ</sequence>
<dbReference type="RefSeq" id="WP_235703572.1">
    <property type="nucleotide sequence ID" value="NZ_JAKGBZ010000009.1"/>
</dbReference>
<organism evidence="2 3">
    <name type="scientific">Acidiphilium iwatense</name>
    <dbReference type="NCBI Taxonomy" id="768198"/>
    <lineage>
        <taxon>Bacteria</taxon>
        <taxon>Pseudomonadati</taxon>
        <taxon>Pseudomonadota</taxon>
        <taxon>Alphaproteobacteria</taxon>
        <taxon>Acetobacterales</taxon>
        <taxon>Acidocellaceae</taxon>
        <taxon>Acidiphilium</taxon>
    </lineage>
</organism>
<comment type="caution">
    <text evidence="2">The sequence shown here is derived from an EMBL/GenBank/DDBJ whole genome shotgun (WGS) entry which is preliminary data.</text>
</comment>
<accession>A0ABS9DUD0</accession>
<name>A0ABS9DUD0_9PROT</name>
<evidence type="ECO:0000313" key="3">
    <source>
        <dbReference type="Proteomes" id="UP001521209"/>
    </source>
</evidence>
<dbReference type="EMBL" id="JAKGBZ010000009">
    <property type="protein sequence ID" value="MCF3946336.1"/>
    <property type="molecule type" value="Genomic_DNA"/>
</dbReference>
<reference evidence="2 3" key="1">
    <citation type="submission" date="2022-01" db="EMBL/GenBank/DDBJ databases">
        <authorList>
            <person name="Won M."/>
            <person name="Kim S.-J."/>
            <person name="Kwon S.-W."/>
        </authorList>
    </citation>
    <scope>NUCLEOTIDE SEQUENCE [LARGE SCALE GENOMIC DNA]</scope>
    <source>
        <strain evidence="2 3">KCTC 23505</strain>
    </source>
</reference>
<dbReference type="SUPFAM" id="SSF53756">
    <property type="entry name" value="UDP-Glycosyltransferase/glycogen phosphorylase"/>
    <property type="match status" value="1"/>
</dbReference>
<dbReference type="Proteomes" id="UP001521209">
    <property type="component" value="Unassembled WGS sequence"/>
</dbReference>
<keyword evidence="3" id="KW-1185">Reference proteome</keyword>
<evidence type="ECO:0008006" key="4">
    <source>
        <dbReference type="Google" id="ProtNLM"/>
    </source>
</evidence>
<proteinExistence type="predicted"/>
<dbReference type="Gene3D" id="3.40.50.2000">
    <property type="entry name" value="Glycogen Phosphorylase B"/>
    <property type="match status" value="1"/>
</dbReference>
<gene>
    <name evidence="2" type="ORF">L2A60_06515</name>
</gene>
<feature type="region of interest" description="Disordered" evidence="1">
    <location>
        <begin position="352"/>
        <end position="377"/>
    </location>
</feature>
<evidence type="ECO:0000256" key="1">
    <source>
        <dbReference type="SAM" id="MobiDB-lite"/>
    </source>
</evidence>
<protein>
    <recommendedName>
        <fullName evidence="4">Glycosyltransferase subfamily 4-like N-terminal domain-containing protein</fullName>
    </recommendedName>
</protein>